<dbReference type="InterPro" id="IPR022885">
    <property type="entry name" value="NDH1_su_D/H"/>
</dbReference>
<keyword evidence="5" id="KW-0411">Iron-sulfur</keyword>
<dbReference type="GO" id="GO:0071453">
    <property type="term" value="P:cellular response to oxygen levels"/>
    <property type="evidence" value="ECO:0007669"/>
    <property type="project" value="Ensembl"/>
</dbReference>
<comment type="catalytic activity">
    <reaction evidence="11">
        <text>a ubiquinone + NADH + 5 H(+)(in) = a ubiquinol + NAD(+) + 4 H(+)(out)</text>
        <dbReference type="Rhea" id="RHEA:29091"/>
        <dbReference type="Rhea" id="RHEA-COMP:9565"/>
        <dbReference type="Rhea" id="RHEA-COMP:9566"/>
        <dbReference type="ChEBI" id="CHEBI:15378"/>
        <dbReference type="ChEBI" id="CHEBI:16389"/>
        <dbReference type="ChEBI" id="CHEBI:17976"/>
        <dbReference type="ChEBI" id="CHEBI:57540"/>
        <dbReference type="ChEBI" id="CHEBI:57945"/>
        <dbReference type="EC" id="7.1.1.2"/>
    </reaction>
</comment>
<sequence length="587" mass="65846">MQTPHRDPIPRSHTLTLYSDPIPPILTPHPDPTRTAPLSPSPPPFPPSQRHIFCPCPSARLKHGGSAAPAAISRMFPLLNMATAVLTPSFFFAHSQYGGTGRLLLPFPNMATGPAPSALRLRSAKGKMAALRALGRLRASVGLRAAAARIGPGPARGGHQWQPDVEWAQQYAGAVMYPSKETEKWVPPPWNDKDPVAHKKISTLTINFGPQHPAAHGVLRLVMELSGETVRRCDPHIGLLHRGTEKLIEYKTYLQALPYFDRLDYVSMMCNEQAYALAVEKLLNIRPPLRAQWIRVLFAEITRLLNHIMAVTTHALDIGAMTPFFWMFEEREKMFEFYERVSGARMHAAYIRPGGVHQDLPLGLMDDIYEFVKNFSIRVDEVEEMLTNNRIWKNRTIDIGVISAEEALNYGFSGVMLRGSGIHWDLRKTQPYDVYDQVEFDVPIGSRGDCYDRYLCRVEEMRQSLRIILQCLNKMPEGEIKVDDAKISPPKRAEMKTSMESLIHHFKLYTEGYQVPPGATYTAIEAPKGEFGVYLVSDGSSRPYRCKIKAPGFAHLAGLDRMSQGHMLADVVAIIGTQDIVFGEVDR</sequence>
<protein>
    <recommendedName>
        <fullName evidence="3">NADH dehydrogenase [ubiquinone] iron-sulfur protein 2, mitochondrial</fullName>
    </recommendedName>
    <alternativeName>
        <fullName evidence="8">Complex I-49kD</fullName>
    </alternativeName>
    <alternativeName>
        <fullName evidence="9">NADH-ubiquinone oxidoreductase 49 kDa subunit</fullName>
    </alternativeName>
</protein>
<feature type="region of interest" description="Disordered" evidence="13">
    <location>
        <begin position="1"/>
        <end position="49"/>
    </location>
</feature>
<dbReference type="GO" id="GO:0008137">
    <property type="term" value="F:NADH dehydrogenase (ubiquinone) activity"/>
    <property type="evidence" value="ECO:0007669"/>
    <property type="project" value="UniProtKB-EC"/>
</dbReference>
<comment type="similarity">
    <text evidence="2 12">Belongs to the complex I 49 kDa subunit family.</text>
</comment>
<evidence type="ECO:0000256" key="4">
    <source>
        <dbReference type="ARBA" id="ARBA00022448"/>
    </source>
</evidence>
<keyword evidence="5" id="KW-0408">Iron</keyword>
<keyword evidence="6 12" id="KW-1278">Translocase</keyword>
<dbReference type="PANTHER" id="PTHR11993">
    <property type="entry name" value="NADH-UBIQUINONE OXIDOREDUCTASE 49 KDA SUBUNIT"/>
    <property type="match status" value="1"/>
</dbReference>
<dbReference type="GO" id="GO:0003954">
    <property type="term" value="F:NADH dehydrogenase activity"/>
    <property type="evidence" value="ECO:0007669"/>
    <property type="project" value="Ensembl"/>
</dbReference>
<evidence type="ECO:0000256" key="8">
    <source>
        <dbReference type="ARBA" id="ARBA00030505"/>
    </source>
</evidence>
<accession>A0A8V1AEY5</accession>
<evidence type="ECO:0007829" key="17">
    <source>
        <dbReference type="PeptideAtlas" id="A0A8V1AEY5"/>
    </source>
</evidence>
<dbReference type="PROSITE" id="PS00535">
    <property type="entry name" value="COMPLEX1_49K"/>
    <property type="match status" value="1"/>
</dbReference>
<dbReference type="InterPro" id="IPR001135">
    <property type="entry name" value="NADH_Q_OxRdtase_suD"/>
</dbReference>
<dbReference type="GO" id="GO:0042063">
    <property type="term" value="P:gliogenesis"/>
    <property type="evidence" value="ECO:0007669"/>
    <property type="project" value="Ensembl"/>
</dbReference>
<evidence type="ECO:0000313" key="15">
    <source>
        <dbReference type="Ensembl" id="ENSGALP00010040870.1"/>
    </source>
</evidence>
<proteinExistence type="evidence at protein level"/>
<reference evidence="15" key="3">
    <citation type="submission" date="2025-09" db="UniProtKB">
        <authorList>
            <consortium name="Ensembl"/>
        </authorList>
    </citation>
    <scope>IDENTIFICATION</scope>
    <source>
        <strain evidence="15">broiler</strain>
    </source>
</reference>
<dbReference type="Pfam" id="PF00346">
    <property type="entry name" value="Complex1_49kDa"/>
    <property type="match status" value="1"/>
</dbReference>
<dbReference type="NCBIfam" id="NF004739">
    <property type="entry name" value="PRK06075.1"/>
    <property type="match status" value="1"/>
</dbReference>
<keyword evidence="4 12" id="KW-0813">Transport</keyword>
<evidence type="ECO:0000256" key="11">
    <source>
        <dbReference type="ARBA" id="ARBA00049551"/>
    </source>
</evidence>
<dbReference type="GO" id="GO:0045271">
    <property type="term" value="C:respiratory chain complex I"/>
    <property type="evidence" value="ECO:0000318"/>
    <property type="project" value="GO_Central"/>
</dbReference>
<dbReference type="GeneTree" id="ENSGT00390000009529"/>
<evidence type="ECO:0000256" key="3">
    <source>
        <dbReference type="ARBA" id="ARBA00020178"/>
    </source>
</evidence>
<keyword evidence="5" id="KW-0004">4Fe-4S</keyword>
<dbReference type="GO" id="GO:0061351">
    <property type="term" value="P:neural precursor cell proliferation"/>
    <property type="evidence" value="ECO:0007669"/>
    <property type="project" value="Ensembl"/>
</dbReference>
<evidence type="ECO:0000256" key="2">
    <source>
        <dbReference type="ARBA" id="ARBA00005769"/>
    </source>
</evidence>
<evidence type="ECO:0000256" key="10">
    <source>
        <dbReference type="ARBA" id="ARBA00046697"/>
    </source>
</evidence>
<dbReference type="GO" id="GO:0048038">
    <property type="term" value="F:quinone binding"/>
    <property type="evidence" value="ECO:0007669"/>
    <property type="project" value="InterPro"/>
</dbReference>
<keyword evidence="17" id="KW-1267">Proteomics identification</keyword>
<evidence type="ECO:0000256" key="13">
    <source>
        <dbReference type="SAM" id="MobiDB-lite"/>
    </source>
</evidence>
<keyword evidence="16" id="KW-1185">Reference proteome</keyword>
<evidence type="ECO:0000256" key="5">
    <source>
        <dbReference type="ARBA" id="ARBA00022485"/>
    </source>
</evidence>
<feature type="domain" description="NADH-quinone oxidoreductase subunit D" evidence="14">
    <location>
        <begin position="317"/>
        <end position="587"/>
    </location>
</feature>
<dbReference type="NCBIfam" id="TIGR01962">
    <property type="entry name" value="NuoD"/>
    <property type="match status" value="1"/>
</dbReference>
<dbReference type="FunFam" id="1.10.645.10:FF:000005">
    <property type="entry name" value="NADH-quinone oxidoreductase subunit D"/>
    <property type="match status" value="1"/>
</dbReference>
<evidence type="ECO:0000256" key="7">
    <source>
        <dbReference type="ARBA" id="ARBA00023027"/>
    </source>
</evidence>
<name>A0A8V1AEY5_CHICK</name>
<dbReference type="GO" id="GO:0032981">
    <property type="term" value="P:mitochondrial respiratory chain complex I assembly"/>
    <property type="evidence" value="ECO:0007669"/>
    <property type="project" value="Ensembl"/>
</dbReference>
<feature type="compositionally biased region" description="Pro residues" evidence="13">
    <location>
        <begin position="21"/>
        <end position="30"/>
    </location>
</feature>
<keyword evidence="5" id="KW-0479">Metal-binding</keyword>
<evidence type="ECO:0000256" key="1">
    <source>
        <dbReference type="ARBA" id="ARBA00001966"/>
    </source>
</evidence>
<dbReference type="InterPro" id="IPR014029">
    <property type="entry name" value="NADH_UbQ_OxRdtase_49kDa_CS"/>
</dbReference>
<reference evidence="15" key="1">
    <citation type="submission" date="2020-11" db="EMBL/GenBank/DDBJ databases">
        <title>Gallus gallus (Chicken) genome, bGalGal1, GRCg7b, maternal haplotype autosomes + Z &amp; W.</title>
        <authorList>
            <person name="Warren W."/>
            <person name="Formenti G."/>
            <person name="Fedrigo O."/>
            <person name="Haase B."/>
            <person name="Mountcastle J."/>
            <person name="Balacco J."/>
            <person name="Tracey A."/>
            <person name="Schneider V."/>
            <person name="Okimoto R."/>
            <person name="Cheng H."/>
            <person name="Hawken R."/>
            <person name="Howe K."/>
            <person name="Jarvis E.D."/>
        </authorList>
    </citation>
    <scope>NUCLEOTIDE SEQUENCE [LARGE SCALE GENOMIC DNA]</scope>
    <source>
        <strain evidence="15">Broiler</strain>
    </source>
</reference>
<dbReference type="InterPro" id="IPR029014">
    <property type="entry name" value="NiFe-Hase_large"/>
</dbReference>
<evidence type="ECO:0000256" key="6">
    <source>
        <dbReference type="ARBA" id="ARBA00022967"/>
    </source>
</evidence>
<evidence type="ECO:0000256" key="12">
    <source>
        <dbReference type="RuleBase" id="RU003685"/>
    </source>
</evidence>
<dbReference type="GO" id="GO:0051287">
    <property type="term" value="F:NAD binding"/>
    <property type="evidence" value="ECO:0007669"/>
    <property type="project" value="InterPro"/>
</dbReference>
<feature type="compositionally biased region" description="Basic and acidic residues" evidence="13">
    <location>
        <begin position="1"/>
        <end position="10"/>
    </location>
</feature>
<comment type="subunit">
    <text evidence="10">Core subunit of respiratory chain NADH dehydrogenase (Complex I) which is composed of 45 different subunits. Component of the iron-sulfur (IP) fragment of the enzyme. Interacts with NDUFAF3. Interacts with NDUFAF7. Interacts with CERS2.</text>
</comment>
<dbReference type="Gene3D" id="1.10.645.10">
    <property type="entry name" value="Cytochrome-c3 Hydrogenase, chain B"/>
    <property type="match status" value="1"/>
</dbReference>
<dbReference type="PANTHER" id="PTHR11993:SF10">
    <property type="entry name" value="NADH DEHYDROGENASE [UBIQUINONE] IRON-SULFUR PROTEIN 2, MITOCHONDRIAL"/>
    <property type="match status" value="1"/>
</dbReference>
<comment type="cofactor">
    <cofactor evidence="1">
        <name>[4Fe-4S] cluster</name>
        <dbReference type="ChEBI" id="CHEBI:49883"/>
    </cofactor>
</comment>
<evidence type="ECO:0000259" key="14">
    <source>
        <dbReference type="Pfam" id="PF00346"/>
    </source>
</evidence>
<evidence type="ECO:0000313" key="16">
    <source>
        <dbReference type="Proteomes" id="UP000000539"/>
    </source>
</evidence>
<dbReference type="Proteomes" id="UP000000539">
    <property type="component" value="Chromosome 25"/>
</dbReference>
<dbReference type="GO" id="GO:0051539">
    <property type="term" value="F:4 iron, 4 sulfur cluster binding"/>
    <property type="evidence" value="ECO:0007669"/>
    <property type="project" value="UniProtKB-KW"/>
</dbReference>
<keyword evidence="7 12" id="KW-0520">NAD</keyword>
<dbReference type="GO" id="GO:0005743">
    <property type="term" value="C:mitochondrial inner membrane"/>
    <property type="evidence" value="ECO:0007669"/>
    <property type="project" value="Ensembl"/>
</dbReference>
<gene>
    <name evidence="15" type="primary">NDUFS2</name>
</gene>
<dbReference type="HAMAP" id="MF_01358">
    <property type="entry name" value="NDH1_NuoD"/>
    <property type="match status" value="1"/>
</dbReference>
<dbReference type="OrthoDB" id="1009at2759"/>
<evidence type="ECO:0000256" key="9">
    <source>
        <dbReference type="ARBA" id="ARBA00031562"/>
    </source>
</evidence>
<dbReference type="AlphaFoldDB" id="A0A8V1AEY5"/>
<dbReference type="GO" id="GO:0031625">
    <property type="term" value="F:ubiquitin protein ligase binding"/>
    <property type="evidence" value="ECO:0007669"/>
    <property type="project" value="Ensembl"/>
</dbReference>
<dbReference type="GO" id="GO:0019826">
    <property type="term" value="F:oxygen sensor activity"/>
    <property type="evidence" value="ECO:0007669"/>
    <property type="project" value="Ensembl"/>
</dbReference>
<dbReference type="SUPFAM" id="SSF56762">
    <property type="entry name" value="HydB/Nqo4-like"/>
    <property type="match status" value="1"/>
</dbReference>
<dbReference type="GO" id="GO:0006120">
    <property type="term" value="P:mitochondrial electron transport, NADH to ubiquinone"/>
    <property type="evidence" value="ECO:0000318"/>
    <property type="project" value="GO_Central"/>
</dbReference>
<reference evidence="15" key="2">
    <citation type="submission" date="2025-08" db="UniProtKB">
        <authorList>
            <consortium name="Ensembl"/>
        </authorList>
    </citation>
    <scope>IDENTIFICATION</scope>
    <source>
        <strain evidence="15">broiler</strain>
    </source>
</reference>
<organism evidence="15 16">
    <name type="scientific">Gallus gallus</name>
    <name type="common">Chicken</name>
    <dbReference type="NCBI Taxonomy" id="9031"/>
    <lineage>
        <taxon>Eukaryota</taxon>
        <taxon>Metazoa</taxon>
        <taxon>Chordata</taxon>
        <taxon>Craniata</taxon>
        <taxon>Vertebrata</taxon>
        <taxon>Euteleostomi</taxon>
        <taxon>Archelosauria</taxon>
        <taxon>Archosauria</taxon>
        <taxon>Dinosauria</taxon>
        <taxon>Saurischia</taxon>
        <taxon>Theropoda</taxon>
        <taxon>Coelurosauria</taxon>
        <taxon>Aves</taxon>
        <taxon>Neognathae</taxon>
        <taxon>Galloanserae</taxon>
        <taxon>Galliformes</taxon>
        <taxon>Phasianidae</taxon>
        <taxon>Phasianinae</taxon>
        <taxon>Gallus</taxon>
    </lineage>
</organism>
<dbReference type="Ensembl" id="ENSGALT00010066781.1">
    <property type="protein sequence ID" value="ENSGALP00010040870.1"/>
    <property type="gene ID" value="ENSGALG00010027570.1"/>
</dbReference>